<proteinExistence type="inferred from homology"/>
<dbReference type="PROSITE" id="PS50250">
    <property type="entry name" value="PCI"/>
    <property type="match status" value="1"/>
</dbReference>
<dbReference type="InterPro" id="IPR033464">
    <property type="entry name" value="CSN8_PSD8_EIF3K"/>
</dbReference>
<comment type="function">
    <text evidence="4">Component of the eukaryotic translation initiation factor 3 (eIF-3) complex, which is involved in protein synthesis of a specialized repertoire of mRNAs and, together with other initiation factors, stimulates binding of mRNA and methionyl-tRNAi to the 40S ribosome. The eIF-3 complex specifically targets and initiates translation of a subset of mRNAs involved in cell proliferation.</text>
</comment>
<protein>
    <recommendedName>
        <fullName evidence="4">Eukaryotic translation initiation factor 3 subunit K</fullName>
        <shortName evidence="4">eIF3k</shortName>
    </recommendedName>
    <alternativeName>
        <fullName evidence="4">eIF-3 p25</fullName>
    </alternativeName>
</protein>
<evidence type="ECO:0000256" key="2">
    <source>
        <dbReference type="ARBA" id="ARBA00022540"/>
    </source>
</evidence>
<dbReference type="GO" id="GO:0003743">
    <property type="term" value="F:translation initiation factor activity"/>
    <property type="evidence" value="ECO:0007669"/>
    <property type="project" value="UniProtKB-UniRule"/>
</dbReference>
<dbReference type="AlphaFoldDB" id="A0A4Q4NWA0"/>
<organism evidence="6 7">
    <name type="scientific">Alternaria alternata</name>
    <name type="common">Alternaria rot fungus</name>
    <name type="synonym">Torula alternata</name>
    <dbReference type="NCBI Taxonomy" id="5599"/>
    <lineage>
        <taxon>Eukaryota</taxon>
        <taxon>Fungi</taxon>
        <taxon>Dikarya</taxon>
        <taxon>Ascomycota</taxon>
        <taxon>Pezizomycotina</taxon>
        <taxon>Dothideomycetes</taxon>
        <taxon>Pleosporomycetidae</taxon>
        <taxon>Pleosporales</taxon>
        <taxon>Pleosporineae</taxon>
        <taxon>Pleosporaceae</taxon>
        <taxon>Alternaria</taxon>
        <taxon>Alternaria sect. Alternaria</taxon>
        <taxon>Alternaria alternata complex</taxon>
    </lineage>
</organism>
<dbReference type="Pfam" id="PF10075">
    <property type="entry name" value="CSN8_PSD8_EIF3K"/>
    <property type="match status" value="1"/>
</dbReference>
<keyword evidence="3 4" id="KW-0648">Protein biosynthesis</keyword>
<comment type="subunit">
    <text evidence="4">Component of the eukaryotic translation initiation factor 3 (eIF-3) complex.</text>
</comment>
<dbReference type="GO" id="GO:0003723">
    <property type="term" value="F:RNA binding"/>
    <property type="evidence" value="ECO:0007669"/>
    <property type="project" value="UniProtKB-UniRule"/>
</dbReference>
<dbReference type="SUPFAM" id="SSF46785">
    <property type="entry name" value="Winged helix' DNA-binding domain"/>
    <property type="match status" value="1"/>
</dbReference>
<sequence length="271" mass="30239">MRRLVALSEFDQAFDTNSSSLIHTTTMGAPFDFAPERPDHMQQILDGLDRYNPETTGVFQDYVMQQCENQTYDCYANLALLKLYQFNPHLARDETITNILVKALTVFPSPDFSLGLSLLPPHVLAPLSSSLHNPAAGDAPLSEAVQKLNELRNLLEGADYATFWSTLDSDDLYADLIADVSGFEELMRVRIAATVSQAVREVDRSILESWLNLSGSEFDNFVGSVCGWNIDGAKIKVPINKDNEAKGTVVRENVKFDQFARVIKRAYEQPA</sequence>
<evidence type="ECO:0000256" key="3">
    <source>
        <dbReference type="ARBA" id="ARBA00022917"/>
    </source>
</evidence>
<comment type="similarity">
    <text evidence="4">Belongs to the eIF-3 subunit K family.</text>
</comment>
<dbReference type="PANTHER" id="PTHR13022">
    <property type="entry name" value="EUKARYOTIC TRANSLATION INITIATION FACTOR 3 SUBUNIT 11"/>
    <property type="match status" value="1"/>
</dbReference>
<name>A0A4Q4NWA0_ALTAL</name>
<dbReference type="HAMAP" id="MF_03010">
    <property type="entry name" value="eIF3k"/>
    <property type="match status" value="1"/>
</dbReference>
<evidence type="ECO:0000256" key="1">
    <source>
        <dbReference type="ARBA" id="ARBA00022490"/>
    </source>
</evidence>
<gene>
    <name evidence="6" type="ORF">AA0117_g1395</name>
</gene>
<evidence type="ECO:0000256" key="4">
    <source>
        <dbReference type="HAMAP-Rule" id="MF_03010"/>
    </source>
</evidence>
<dbReference type="InterPro" id="IPR009374">
    <property type="entry name" value="eIF3k"/>
</dbReference>
<dbReference type="InterPro" id="IPR036388">
    <property type="entry name" value="WH-like_DNA-bd_sf"/>
</dbReference>
<dbReference type="GO" id="GO:0005852">
    <property type="term" value="C:eukaryotic translation initiation factor 3 complex"/>
    <property type="evidence" value="ECO:0007669"/>
    <property type="project" value="UniProtKB-UniRule"/>
</dbReference>
<dbReference type="PANTHER" id="PTHR13022:SF0">
    <property type="entry name" value="EUKARYOTIC TRANSLATION INITIATION FACTOR 3 SUBUNIT K"/>
    <property type="match status" value="1"/>
</dbReference>
<dbReference type="GO" id="GO:0016282">
    <property type="term" value="C:eukaryotic 43S preinitiation complex"/>
    <property type="evidence" value="ECO:0007669"/>
    <property type="project" value="UniProtKB-UniRule"/>
</dbReference>
<comment type="caution">
    <text evidence="6">The sequence shown here is derived from an EMBL/GenBank/DDBJ whole genome shotgun (WGS) entry which is preliminary data.</text>
</comment>
<keyword evidence="1 4" id="KW-0963">Cytoplasm</keyword>
<evidence type="ECO:0000259" key="5">
    <source>
        <dbReference type="PROSITE" id="PS50250"/>
    </source>
</evidence>
<comment type="subcellular location">
    <subcellularLocation>
        <location evidence="4">Cytoplasm</location>
    </subcellularLocation>
</comment>
<dbReference type="Gene3D" id="1.25.40.250">
    <property type="entry name" value="ARM repeat, domain 1"/>
    <property type="match status" value="1"/>
</dbReference>
<dbReference type="SUPFAM" id="SSF48371">
    <property type="entry name" value="ARM repeat"/>
    <property type="match status" value="1"/>
</dbReference>
<reference evidence="7" key="1">
    <citation type="journal article" date="2019" name="bioRxiv">
        <title>Genomics, evolutionary history and diagnostics of the Alternaria alternata species group including apple and Asian pear pathotypes.</title>
        <authorList>
            <person name="Armitage A.D."/>
            <person name="Cockerton H.M."/>
            <person name="Sreenivasaprasad S."/>
            <person name="Woodhall J.W."/>
            <person name="Lane C.R."/>
            <person name="Harrison R.J."/>
            <person name="Clarkson J.P."/>
        </authorList>
    </citation>
    <scope>NUCLEOTIDE SEQUENCE [LARGE SCALE GENOMIC DNA]</scope>
    <source>
        <strain evidence="7">FERA 1177</strain>
    </source>
</reference>
<dbReference type="EMBL" id="PDXD01000001">
    <property type="protein sequence ID" value="RYN84577.1"/>
    <property type="molecule type" value="Genomic_DNA"/>
</dbReference>
<dbReference type="InterPro" id="IPR016024">
    <property type="entry name" value="ARM-type_fold"/>
</dbReference>
<dbReference type="InterPro" id="IPR036390">
    <property type="entry name" value="WH_DNA-bd_sf"/>
</dbReference>
<dbReference type="GO" id="GO:0001732">
    <property type="term" value="P:formation of cytoplasmic translation initiation complex"/>
    <property type="evidence" value="ECO:0007669"/>
    <property type="project" value="UniProtKB-UniRule"/>
</dbReference>
<dbReference type="GO" id="GO:0006446">
    <property type="term" value="P:regulation of translational initiation"/>
    <property type="evidence" value="ECO:0007669"/>
    <property type="project" value="InterPro"/>
</dbReference>
<dbReference type="Proteomes" id="UP000291422">
    <property type="component" value="Unassembled WGS sequence"/>
</dbReference>
<dbReference type="InterPro" id="IPR000717">
    <property type="entry name" value="PCI_dom"/>
</dbReference>
<dbReference type="VEuPathDB" id="FungiDB:CC77DRAFT_927157"/>
<dbReference type="FunFam" id="1.25.40.250:FF:000003">
    <property type="entry name" value="Eukaryotic translation initiation factor 3 subunit K"/>
    <property type="match status" value="1"/>
</dbReference>
<dbReference type="GO" id="GO:0033290">
    <property type="term" value="C:eukaryotic 48S preinitiation complex"/>
    <property type="evidence" value="ECO:0007669"/>
    <property type="project" value="UniProtKB-UniRule"/>
</dbReference>
<dbReference type="GO" id="GO:0043022">
    <property type="term" value="F:ribosome binding"/>
    <property type="evidence" value="ECO:0007669"/>
    <property type="project" value="InterPro"/>
</dbReference>
<evidence type="ECO:0000313" key="7">
    <source>
        <dbReference type="Proteomes" id="UP000291422"/>
    </source>
</evidence>
<keyword evidence="2 4" id="KW-0396">Initiation factor</keyword>
<feature type="domain" description="PCI" evidence="5">
    <location>
        <begin position="72"/>
        <end position="253"/>
    </location>
</feature>
<dbReference type="Gene3D" id="1.10.10.10">
    <property type="entry name" value="Winged helix-like DNA-binding domain superfamily/Winged helix DNA-binding domain"/>
    <property type="match status" value="1"/>
</dbReference>
<dbReference type="InterPro" id="IPR016020">
    <property type="entry name" value="Transl_init_fac_sub12_N_euk"/>
</dbReference>
<dbReference type="FunFam" id="1.10.10.10:FF:000389">
    <property type="entry name" value="Eukaryotic translation initiation factor 3 subunit K"/>
    <property type="match status" value="1"/>
</dbReference>
<accession>A0A4Q4NWA0</accession>
<evidence type="ECO:0000313" key="6">
    <source>
        <dbReference type="EMBL" id="RYN84577.1"/>
    </source>
</evidence>